<name>A0A437J7P4_9SPHN</name>
<dbReference type="Pfam" id="PF05159">
    <property type="entry name" value="Capsule_synth"/>
    <property type="match status" value="1"/>
</dbReference>
<dbReference type="InterPro" id="IPR007833">
    <property type="entry name" value="Capsule_polysaccharide_synth"/>
</dbReference>
<evidence type="ECO:0000313" key="2">
    <source>
        <dbReference type="Proteomes" id="UP000282977"/>
    </source>
</evidence>
<dbReference type="GO" id="GO:0015774">
    <property type="term" value="P:polysaccharide transport"/>
    <property type="evidence" value="ECO:0007669"/>
    <property type="project" value="InterPro"/>
</dbReference>
<organism evidence="1 2">
    <name type="scientific">Sphingobium algorifonticola</name>
    <dbReference type="NCBI Taxonomy" id="2008318"/>
    <lineage>
        <taxon>Bacteria</taxon>
        <taxon>Pseudomonadati</taxon>
        <taxon>Pseudomonadota</taxon>
        <taxon>Alphaproteobacteria</taxon>
        <taxon>Sphingomonadales</taxon>
        <taxon>Sphingomonadaceae</taxon>
        <taxon>Sphingobium</taxon>
    </lineage>
</organism>
<proteinExistence type="predicted"/>
<evidence type="ECO:0000313" key="1">
    <source>
        <dbReference type="EMBL" id="RVT41203.1"/>
    </source>
</evidence>
<dbReference type="GO" id="GO:0000271">
    <property type="term" value="P:polysaccharide biosynthetic process"/>
    <property type="evidence" value="ECO:0007669"/>
    <property type="project" value="InterPro"/>
</dbReference>
<protein>
    <submittedName>
        <fullName evidence="1">Capsular biosynthesis protein</fullName>
    </submittedName>
</protein>
<dbReference type="OrthoDB" id="9794206at2"/>
<dbReference type="Proteomes" id="UP000282977">
    <property type="component" value="Unassembled WGS sequence"/>
</dbReference>
<comment type="caution">
    <text evidence="1">The sequence shown here is derived from an EMBL/GenBank/DDBJ whole genome shotgun (WGS) entry which is preliminary data.</text>
</comment>
<dbReference type="CDD" id="cd16441">
    <property type="entry name" value="beta_Kdo_transferase_KpsS"/>
    <property type="match status" value="1"/>
</dbReference>
<reference evidence="1 2" key="1">
    <citation type="submission" date="2019-01" db="EMBL/GenBank/DDBJ databases">
        <authorList>
            <person name="Chen W.-M."/>
        </authorList>
    </citation>
    <scope>NUCLEOTIDE SEQUENCE [LARGE SCALE GENOMIC DNA]</scope>
    <source>
        <strain evidence="1 2">TLA-22</strain>
    </source>
</reference>
<gene>
    <name evidence="1" type="ORF">ENE74_11255</name>
</gene>
<accession>A0A437J7P4</accession>
<dbReference type="EMBL" id="RZUL01000003">
    <property type="protein sequence ID" value="RVT41203.1"/>
    <property type="molecule type" value="Genomic_DNA"/>
</dbReference>
<keyword evidence="2" id="KW-1185">Reference proteome</keyword>
<dbReference type="AlphaFoldDB" id="A0A437J7P4"/>
<sequence>MLQGPPGPFFCLLGERMRSLGATVHRINFNGGDRIDWPGEGAIDYRGSPQRWPRFFDHFLRDKGITDIMLFGDCRPMHRAAHGMAKLRNVNIHVFEEGYIRPDWVTMELDGVNGHSTLPKDPQWFLRQASLLPPVPDLPPITASFNRRVRDSYRYFHHVVTQCWRFPHYRSHRPGSVLVEGIRWAWKLGITNRFVARRTAQALARIEGRRYFLFPLQLSSDYQIREHSPFPDMTSAVHYVLDSFEQHAPADTMLLIKEHPLDAGTTIWSHFIAREARRRGLADRIVHVAGGDLALLAEQSAGMVTVNSTSGTFALAAGVPVKVLGDAIYDVPGVTDQGLLDGFWGAPQQPDGRTWRAFQRVLQNGCLIRGGFASQSGVELLIAAVLERLVTTSRAFHHHAE</sequence>